<protein>
    <submittedName>
        <fullName evidence="1">Uncharacterized protein</fullName>
    </submittedName>
</protein>
<gene>
    <name evidence="1" type="ORF">FRX31_025472</name>
</gene>
<name>A0A7J6VJK6_THATH</name>
<sequence>AATHTFHIINFQVATSFRKSTAGVVLIKVVQNLKELAVKVKIAKPVTAGAMDTHSEARLSGITVLIGRLEISAFVYVKIP</sequence>
<keyword evidence="2" id="KW-1185">Reference proteome</keyword>
<evidence type="ECO:0000313" key="2">
    <source>
        <dbReference type="Proteomes" id="UP000554482"/>
    </source>
</evidence>
<dbReference type="EMBL" id="JABWDY010031378">
    <property type="protein sequence ID" value="KAF5184941.1"/>
    <property type="molecule type" value="Genomic_DNA"/>
</dbReference>
<proteinExistence type="predicted"/>
<reference evidence="1 2" key="1">
    <citation type="submission" date="2020-06" db="EMBL/GenBank/DDBJ databases">
        <title>Transcriptomic and genomic resources for Thalictrum thalictroides and T. hernandezii: Facilitating candidate gene discovery in an emerging model plant lineage.</title>
        <authorList>
            <person name="Arias T."/>
            <person name="Riano-Pachon D.M."/>
            <person name="Di Stilio V.S."/>
        </authorList>
    </citation>
    <scope>NUCLEOTIDE SEQUENCE [LARGE SCALE GENOMIC DNA]</scope>
    <source>
        <strain evidence="2">cv. WT478/WT964</strain>
        <tissue evidence="1">Leaves</tissue>
    </source>
</reference>
<dbReference type="Proteomes" id="UP000554482">
    <property type="component" value="Unassembled WGS sequence"/>
</dbReference>
<comment type="caution">
    <text evidence="1">The sequence shown here is derived from an EMBL/GenBank/DDBJ whole genome shotgun (WGS) entry which is preliminary data.</text>
</comment>
<feature type="non-terminal residue" evidence="1">
    <location>
        <position position="1"/>
    </location>
</feature>
<accession>A0A7J6VJK6</accession>
<dbReference type="OrthoDB" id="70142at2759"/>
<evidence type="ECO:0000313" key="1">
    <source>
        <dbReference type="EMBL" id="KAF5184941.1"/>
    </source>
</evidence>
<organism evidence="1 2">
    <name type="scientific">Thalictrum thalictroides</name>
    <name type="common">Rue-anemone</name>
    <name type="synonym">Anemone thalictroides</name>
    <dbReference type="NCBI Taxonomy" id="46969"/>
    <lineage>
        <taxon>Eukaryota</taxon>
        <taxon>Viridiplantae</taxon>
        <taxon>Streptophyta</taxon>
        <taxon>Embryophyta</taxon>
        <taxon>Tracheophyta</taxon>
        <taxon>Spermatophyta</taxon>
        <taxon>Magnoliopsida</taxon>
        <taxon>Ranunculales</taxon>
        <taxon>Ranunculaceae</taxon>
        <taxon>Thalictroideae</taxon>
        <taxon>Thalictrum</taxon>
    </lineage>
</organism>
<dbReference type="AlphaFoldDB" id="A0A7J6VJK6"/>